<dbReference type="Pfam" id="PF13347">
    <property type="entry name" value="MFS_2"/>
    <property type="match status" value="1"/>
</dbReference>
<keyword evidence="2" id="KW-0812">Transmembrane</keyword>
<feature type="region of interest" description="Disordered" evidence="1">
    <location>
        <begin position="237"/>
        <end position="300"/>
    </location>
</feature>
<feature type="transmembrane region" description="Helical" evidence="2">
    <location>
        <begin position="50"/>
        <end position="68"/>
    </location>
</feature>
<evidence type="ECO:0000256" key="2">
    <source>
        <dbReference type="SAM" id="Phobius"/>
    </source>
</evidence>
<feature type="region of interest" description="Disordered" evidence="1">
    <location>
        <begin position="13"/>
        <end position="39"/>
    </location>
</feature>
<feature type="transmembrane region" description="Helical" evidence="2">
    <location>
        <begin position="135"/>
        <end position="152"/>
    </location>
</feature>
<organism evidence="3 4">
    <name type="scientific">Actinomyces lilanjuaniae</name>
    <dbReference type="NCBI Taxonomy" id="2321394"/>
    <lineage>
        <taxon>Bacteria</taxon>
        <taxon>Bacillati</taxon>
        <taxon>Actinomycetota</taxon>
        <taxon>Actinomycetes</taxon>
        <taxon>Actinomycetales</taxon>
        <taxon>Actinomycetaceae</taxon>
        <taxon>Actinomyces</taxon>
    </lineage>
</organism>
<feature type="transmembrane region" description="Helical" evidence="2">
    <location>
        <begin position="80"/>
        <end position="97"/>
    </location>
</feature>
<keyword evidence="2" id="KW-0472">Membrane</keyword>
<feature type="transmembrane region" description="Helical" evidence="2">
    <location>
        <begin position="158"/>
        <end position="178"/>
    </location>
</feature>
<feature type="compositionally biased region" description="Basic and acidic residues" evidence="1">
    <location>
        <begin position="13"/>
        <end position="23"/>
    </location>
</feature>
<gene>
    <name evidence="3" type="ORF">D5R93_11910</name>
</gene>
<proteinExistence type="predicted"/>
<sequence>MVPHLLHRCRSDHPCHRSHDHARGLHPGRSPGPGTRLSRRAHQIPVGGRFRPYIIFDAPLLAVSFVLAFTSPSAGSTAKVWYAGVAYVVLCFLYGFLNTVVNIPYWAIAGVMTTATGPVLTSTGCARWGRGLSQILLRAVVMPLPLLFSGAGDDENSARGFVPTMGLLAVLAVPLFWVTALRAREVITLTPEQPRVPFGRTVRAVLDNGQLIDRLRLAPYQPRQAVREARSAYHGRLRLRGWGQSPDRPGADRNQRRSQPGPVRPGCCRHYSAAVLQAGPADGGTDHRRPGGASRGRGAG</sequence>
<accession>A0ABN5PTC9</accession>
<reference evidence="3 4" key="1">
    <citation type="submission" date="2018-09" db="EMBL/GenBank/DDBJ databases">
        <authorList>
            <person name="Li J."/>
        </authorList>
    </citation>
    <scope>NUCLEOTIDE SEQUENCE [LARGE SCALE GENOMIC DNA]</scope>
    <source>
        <strain evidence="3 4">2129</strain>
    </source>
</reference>
<evidence type="ECO:0000313" key="4">
    <source>
        <dbReference type="Proteomes" id="UP000273001"/>
    </source>
</evidence>
<keyword evidence="2" id="KW-1133">Transmembrane helix</keyword>
<dbReference type="Proteomes" id="UP000273001">
    <property type="component" value="Chromosome"/>
</dbReference>
<name>A0ABN5PTC9_9ACTO</name>
<dbReference type="EMBL" id="CP032514">
    <property type="protein sequence ID" value="AYD90527.1"/>
    <property type="molecule type" value="Genomic_DNA"/>
</dbReference>
<evidence type="ECO:0000313" key="3">
    <source>
        <dbReference type="EMBL" id="AYD90527.1"/>
    </source>
</evidence>
<protein>
    <recommendedName>
        <fullName evidence="5">RDD domain-containing protein</fullName>
    </recommendedName>
</protein>
<evidence type="ECO:0000256" key="1">
    <source>
        <dbReference type="SAM" id="MobiDB-lite"/>
    </source>
</evidence>
<evidence type="ECO:0008006" key="5">
    <source>
        <dbReference type="Google" id="ProtNLM"/>
    </source>
</evidence>
<keyword evidence="4" id="KW-1185">Reference proteome</keyword>